<dbReference type="PANTHER" id="PTHR23502">
    <property type="entry name" value="MAJOR FACILITATOR SUPERFAMILY"/>
    <property type="match status" value="1"/>
</dbReference>
<dbReference type="SUPFAM" id="SSF103473">
    <property type="entry name" value="MFS general substrate transporter"/>
    <property type="match status" value="1"/>
</dbReference>
<dbReference type="KEGG" id="ada:A5CPEGH6_20350"/>
<dbReference type="InterPro" id="IPR004812">
    <property type="entry name" value="Efflux_drug-R_Bcr/CmlA"/>
</dbReference>
<evidence type="ECO:0000256" key="5">
    <source>
        <dbReference type="ARBA" id="ARBA00022692"/>
    </source>
</evidence>
<keyword evidence="11" id="KW-1185">Reference proteome</keyword>
<dbReference type="AlphaFoldDB" id="A0A4Y1X260"/>
<dbReference type="InterPro" id="IPR020846">
    <property type="entry name" value="MFS_dom"/>
</dbReference>
<dbReference type="OrthoDB" id="9807274at2"/>
<evidence type="ECO:0000259" key="9">
    <source>
        <dbReference type="PROSITE" id="PS50850"/>
    </source>
</evidence>
<dbReference type="GO" id="GO:1990961">
    <property type="term" value="P:xenobiotic detoxification by transmembrane export across the plasma membrane"/>
    <property type="evidence" value="ECO:0007669"/>
    <property type="project" value="InterPro"/>
</dbReference>
<feature type="transmembrane region" description="Helical" evidence="8">
    <location>
        <begin position="9"/>
        <end position="26"/>
    </location>
</feature>
<evidence type="ECO:0000256" key="7">
    <source>
        <dbReference type="ARBA" id="ARBA00023136"/>
    </source>
</evidence>
<dbReference type="PROSITE" id="PS50850">
    <property type="entry name" value="MFS"/>
    <property type="match status" value="1"/>
</dbReference>
<dbReference type="Proteomes" id="UP000319374">
    <property type="component" value="Chromosome"/>
</dbReference>
<dbReference type="PANTHER" id="PTHR23502:SF132">
    <property type="entry name" value="POLYAMINE TRANSPORTER 2-RELATED"/>
    <property type="match status" value="1"/>
</dbReference>
<feature type="transmembrane region" description="Helical" evidence="8">
    <location>
        <begin position="309"/>
        <end position="329"/>
    </location>
</feature>
<dbReference type="RefSeq" id="WP_141429573.1">
    <property type="nucleotide sequence ID" value="NZ_AP019736.1"/>
</dbReference>
<evidence type="ECO:0000313" key="10">
    <source>
        <dbReference type="EMBL" id="BBL07397.1"/>
    </source>
</evidence>
<evidence type="ECO:0000256" key="1">
    <source>
        <dbReference type="ARBA" id="ARBA00004651"/>
    </source>
</evidence>
<feature type="transmembrane region" description="Helical" evidence="8">
    <location>
        <begin position="77"/>
        <end position="96"/>
    </location>
</feature>
<dbReference type="Gene3D" id="1.20.1720.10">
    <property type="entry name" value="Multidrug resistance protein D"/>
    <property type="match status" value="1"/>
</dbReference>
<dbReference type="GeneID" id="98674021"/>
<comment type="subcellular location">
    <subcellularLocation>
        <location evidence="1">Cell membrane</location>
        <topology evidence="1">Multi-pass membrane protein</topology>
    </subcellularLocation>
</comment>
<dbReference type="CDD" id="cd17320">
    <property type="entry name" value="MFS_MdfA_MDR_like"/>
    <property type="match status" value="1"/>
</dbReference>
<feature type="transmembrane region" description="Helical" evidence="8">
    <location>
        <begin position="163"/>
        <end position="185"/>
    </location>
</feature>
<feature type="transmembrane region" description="Helical" evidence="8">
    <location>
        <begin position="363"/>
        <end position="386"/>
    </location>
</feature>
<evidence type="ECO:0000256" key="3">
    <source>
        <dbReference type="ARBA" id="ARBA00022448"/>
    </source>
</evidence>
<keyword evidence="5 8" id="KW-0812">Transmembrane</keyword>
<dbReference type="Pfam" id="PF07690">
    <property type="entry name" value="MFS_1"/>
    <property type="match status" value="1"/>
</dbReference>
<sequence>MKRKHNSELFLLLYLGILSAFGPFVMDMYLPAFPVLTEFFGASSSMVQLSLTASTIGLAAGQLFFGTVSDKYGRRPALLTALGLFMLATAGCLLAGTILDFIAFRFIQGLAAAGGIVLSRSIATDRYAIGKLARMLALIGAVNGVATVLSPVGGGILSEYGDGWHGIFWFLLLFGGILLLGTFRFRESLPKPRRKATGWRDVGRNFREVLHNRAFLCHTLQYGFAMSVLFVNLASAPFIMQEHYGLTPSQFSLFFGLNAVAMAAASAAVVRFPTMEQAVRAGNAGMLLFSALLCVAFGMHAPFWAYEALIFGICGAIGIVFTASNTLAMDSERQNAGVASALLGASAYVFGGLASPMVGIGDLLTSTAVLFFAGSLCSNLCLPVLFHGSTCRPSCR</sequence>
<feature type="transmembrane region" description="Helical" evidence="8">
    <location>
        <begin position="46"/>
        <end position="65"/>
    </location>
</feature>
<keyword evidence="3" id="KW-0813">Transport</keyword>
<name>A0A4Y1X260_9BACT</name>
<feature type="transmembrane region" description="Helical" evidence="8">
    <location>
        <begin position="284"/>
        <end position="303"/>
    </location>
</feature>
<evidence type="ECO:0000256" key="2">
    <source>
        <dbReference type="ARBA" id="ARBA00006236"/>
    </source>
</evidence>
<feature type="transmembrane region" description="Helical" evidence="8">
    <location>
        <begin position="135"/>
        <end position="157"/>
    </location>
</feature>
<protein>
    <submittedName>
        <fullName evidence="10">Bcr/CflA family drug resistance efflux transporter</fullName>
    </submittedName>
</protein>
<keyword evidence="7 8" id="KW-0472">Membrane</keyword>
<accession>A0A4Y1X260</accession>
<keyword evidence="4" id="KW-1003">Cell membrane</keyword>
<evidence type="ECO:0000256" key="6">
    <source>
        <dbReference type="ARBA" id="ARBA00022989"/>
    </source>
</evidence>
<evidence type="ECO:0000256" key="8">
    <source>
        <dbReference type="SAM" id="Phobius"/>
    </source>
</evidence>
<proteinExistence type="inferred from homology"/>
<feature type="transmembrane region" description="Helical" evidence="8">
    <location>
        <begin position="102"/>
        <end position="123"/>
    </location>
</feature>
<keyword evidence="6 8" id="KW-1133">Transmembrane helix</keyword>
<dbReference type="EMBL" id="AP019736">
    <property type="protein sequence ID" value="BBL07397.1"/>
    <property type="molecule type" value="Genomic_DNA"/>
</dbReference>
<comment type="similarity">
    <text evidence="2">Belongs to the major facilitator superfamily. Bcr/CmlA family.</text>
</comment>
<dbReference type="NCBIfam" id="TIGR00710">
    <property type="entry name" value="efflux_Bcr_CflA"/>
    <property type="match status" value="1"/>
</dbReference>
<feature type="transmembrane region" description="Helical" evidence="8">
    <location>
        <begin position="336"/>
        <end position="357"/>
    </location>
</feature>
<dbReference type="InterPro" id="IPR011701">
    <property type="entry name" value="MFS"/>
</dbReference>
<feature type="domain" description="Major facilitator superfamily (MFS) profile" evidence="9">
    <location>
        <begin position="8"/>
        <end position="392"/>
    </location>
</feature>
<dbReference type="GO" id="GO:0042910">
    <property type="term" value="F:xenobiotic transmembrane transporter activity"/>
    <property type="evidence" value="ECO:0007669"/>
    <property type="project" value="InterPro"/>
</dbReference>
<evidence type="ECO:0000256" key="4">
    <source>
        <dbReference type="ARBA" id="ARBA00022475"/>
    </source>
</evidence>
<evidence type="ECO:0000313" key="11">
    <source>
        <dbReference type="Proteomes" id="UP000319374"/>
    </source>
</evidence>
<reference evidence="11" key="1">
    <citation type="submission" date="2019-06" db="EMBL/GenBank/DDBJ databases">
        <title>Alistipes onderdonkii subsp. vulgaris subsp. nov., Alistipes dispar sp. nov. and Alistipes communis sp. nov., isolated from human faeces, and creation of Alistipes onderdonkii subsp. onderdonkii subsp. nov.</title>
        <authorList>
            <person name="Sakamoto M."/>
            <person name="Ikeyama N."/>
            <person name="Ogata Y."/>
            <person name="Suda W."/>
            <person name="Iino T."/>
            <person name="Hattori M."/>
            <person name="Ohkuma M."/>
        </authorList>
    </citation>
    <scope>NUCLEOTIDE SEQUENCE [LARGE SCALE GENOMIC DNA]</scope>
    <source>
        <strain evidence="11">5CPEGH6</strain>
    </source>
</reference>
<dbReference type="GO" id="GO:0005886">
    <property type="term" value="C:plasma membrane"/>
    <property type="evidence" value="ECO:0007669"/>
    <property type="project" value="UniProtKB-SubCell"/>
</dbReference>
<dbReference type="InterPro" id="IPR036259">
    <property type="entry name" value="MFS_trans_sf"/>
</dbReference>
<organism evidence="10 11">
    <name type="scientific">Alistipes dispar</name>
    <dbReference type="NCBI Taxonomy" id="2585119"/>
    <lineage>
        <taxon>Bacteria</taxon>
        <taxon>Pseudomonadati</taxon>
        <taxon>Bacteroidota</taxon>
        <taxon>Bacteroidia</taxon>
        <taxon>Bacteroidales</taxon>
        <taxon>Rikenellaceae</taxon>
        <taxon>Alistipes</taxon>
    </lineage>
</organism>
<feature type="transmembrane region" description="Helical" evidence="8">
    <location>
        <begin position="214"/>
        <end position="239"/>
    </location>
</feature>
<feature type="transmembrane region" description="Helical" evidence="8">
    <location>
        <begin position="251"/>
        <end position="272"/>
    </location>
</feature>
<gene>
    <name evidence="10" type="ORF">A5CPEGH6_20350</name>
</gene>